<dbReference type="EMBL" id="JAKJPO010000007">
    <property type="protein sequence ID" value="MCF7222574.1"/>
    <property type="molecule type" value="Genomic_DNA"/>
</dbReference>
<accession>A0ABS9HWL2</accession>
<evidence type="ECO:0000256" key="1">
    <source>
        <dbReference type="SAM" id="MobiDB-lite"/>
    </source>
</evidence>
<protein>
    <recommendedName>
        <fullName evidence="4">Peptidoglycan-binding protein</fullName>
    </recommendedName>
</protein>
<sequence>MTNPHPATPTDIDIRAAADRVIAQLQQGQHAEALRLLERERAEERSVVQEALDRYVAVGAQTELDELRGSGALQASPELASTLERLQLAAQPPRMPDYNGRDADAPNELVDLTDAQKYDIYASIVETRGNQAARDALRDEESVLLGLRRETSTVASMDDLGQRGTGVYDDHIVVLRRDASGERHWFIADRASTEPTAQYDERARPGPDRENTPYSDVAWRRPQGEDVNGDGTRDLGRMAEGTIEMLRTTHPARGNPRDFSLRPTPEQVTAPRNADLVQRDTNADGWFTQNDVNGVQALNDSFKVHSGSRNNTDSAGCQTIHPEDYDQFIEAVRANPQQTRWQYVLTSTEGGIFHNVEQGQEQDQPQRPGPNPERNSPAEDRQGMLQPGPFNDPVADRYFAAVMAGDSDLADRIAIEFARSPEGQQFARMGDELLAQQQALEQRQLEERQRAHQAPAMQI</sequence>
<dbReference type="RefSeq" id="WP_237055283.1">
    <property type="nucleotide sequence ID" value="NZ_JAKJPO010000007.1"/>
</dbReference>
<evidence type="ECO:0008006" key="4">
    <source>
        <dbReference type="Google" id="ProtNLM"/>
    </source>
</evidence>
<reference evidence="2" key="1">
    <citation type="submission" date="2022-01" db="EMBL/GenBank/DDBJ databases">
        <title>Lysobacter chinensis sp. nov., a bacterium isolated from cow dung compost.</title>
        <authorList>
            <person name="Liu Y."/>
        </authorList>
    </citation>
    <scope>NUCLEOTIDE SEQUENCE</scope>
    <source>
        <strain evidence="2">TLK-CK17</strain>
    </source>
</reference>
<dbReference type="Proteomes" id="UP001430796">
    <property type="component" value="Unassembled WGS sequence"/>
</dbReference>
<feature type="region of interest" description="Disordered" evidence="1">
    <location>
        <begin position="191"/>
        <end position="234"/>
    </location>
</feature>
<comment type="caution">
    <text evidence="2">The sequence shown here is derived from an EMBL/GenBank/DDBJ whole genome shotgun (WGS) entry which is preliminary data.</text>
</comment>
<feature type="compositionally biased region" description="Basic and acidic residues" evidence="1">
    <location>
        <begin position="199"/>
        <end position="211"/>
    </location>
</feature>
<keyword evidence="3" id="KW-1185">Reference proteome</keyword>
<name>A0ABS9HWL2_9GAMM</name>
<evidence type="ECO:0000313" key="2">
    <source>
        <dbReference type="EMBL" id="MCF7222574.1"/>
    </source>
</evidence>
<reference evidence="2" key="2">
    <citation type="submission" date="2022-01" db="EMBL/GenBank/DDBJ databases">
        <authorList>
            <person name="Zhou L.Y."/>
        </authorList>
    </citation>
    <scope>NUCLEOTIDE SEQUENCE</scope>
    <source>
        <strain evidence="2">TLK-CK17</strain>
    </source>
</reference>
<organism evidence="2 3">
    <name type="scientific">Marilutibacter chinensis</name>
    <dbReference type="NCBI Taxonomy" id="2912247"/>
    <lineage>
        <taxon>Bacteria</taxon>
        <taxon>Pseudomonadati</taxon>
        <taxon>Pseudomonadota</taxon>
        <taxon>Gammaproteobacteria</taxon>
        <taxon>Lysobacterales</taxon>
        <taxon>Lysobacteraceae</taxon>
        <taxon>Marilutibacter</taxon>
    </lineage>
</organism>
<proteinExistence type="predicted"/>
<evidence type="ECO:0000313" key="3">
    <source>
        <dbReference type="Proteomes" id="UP001430796"/>
    </source>
</evidence>
<feature type="region of interest" description="Disordered" evidence="1">
    <location>
        <begin position="358"/>
        <end position="392"/>
    </location>
</feature>
<gene>
    <name evidence="2" type="ORF">L3V18_12385</name>
</gene>